<accession>A0ABS5K207</accession>
<organism evidence="1 2">
    <name type="scientific">Carboxylicivirga linearis</name>
    <dbReference type="NCBI Taxonomy" id="1628157"/>
    <lineage>
        <taxon>Bacteria</taxon>
        <taxon>Pseudomonadati</taxon>
        <taxon>Bacteroidota</taxon>
        <taxon>Bacteroidia</taxon>
        <taxon>Marinilabiliales</taxon>
        <taxon>Marinilabiliaceae</taxon>
        <taxon>Carboxylicivirga</taxon>
    </lineage>
</organism>
<dbReference type="Proteomes" id="UP000708576">
    <property type="component" value="Unassembled WGS sequence"/>
</dbReference>
<proteinExistence type="predicted"/>
<comment type="caution">
    <text evidence="1">The sequence shown here is derived from an EMBL/GenBank/DDBJ whole genome shotgun (WGS) entry which is preliminary data.</text>
</comment>
<keyword evidence="2" id="KW-1185">Reference proteome</keyword>
<name>A0ABS5K207_9BACT</name>
<protein>
    <submittedName>
        <fullName evidence="1">Uncharacterized protein</fullName>
    </submittedName>
</protein>
<gene>
    <name evidence="1" type="ORF">KEM10_23110</name>
</gene>
<evidence type="ECO:0000313" key="2">
    <source>
        <dbReference type="Proteomes" id="UP000708576"/>
    </source>
</evidence>
<dbReference type="RefSeq" id="WP_212220507.1">
    <property type="nucleotide sequence ID" value="NZ_JAGUCO010000047.1"/>
</dbReference>
<evidence type="ECO:0000313" key="1">
    <source>
        <dbReference type="EMBL" id="MBS2101194.1"/>
    </source>
</evidence>
<reference evidence="1 2" key="1">
    <citation type="journal article" date="2015" name="Int. J. Syst. Evol. Microbiol.">
        <title>Carboxylicivirga linearis sp. nov., isolated from a sea cucumber culture pond.</title>
        <authorList>
            <person name="Wang F.Q."/>
            <person name="Zhou Y.X."/>
            <person name="Lin X.Z."/>
            <person name="Chen G.J."/>
            <person name="Du Z.J."/>
        </authorList>
    </citation>
    <scope>NUCLEOTIDE SEQUENCE [LARGE SCALE GENOMIC DNA]</scope>
    <source>
        <strain evidence="1 2">FB218</strain>
    </source>
</reference>
<sequence>MNKKDNKERYVSLIHDIAESVSYNEESADLFFAEEGIDIDKYIAKGLGQIESLTKKNDSRKLTPKSKSSSKSNLYFKRAVLAAEIASQLHNEPTFGHVKFQKLVYLGEQICELKADEYYSKQAAGPYDRKFMHSIDSQFKRQKWFEVKVEKKGRYSKYNYCPLESVEKYKQYYNNYFSIFDKEIQWLISTFKKQKTDDVELIATLFYCWKEIKESPEIFSEKLLIERFYKWSKEKSKFPQSSVEKGINWMRENKLVPISE</sequence>
<dbReference type="EMBL" id="JAGUCO010000047">
    <property type="protein sequence ID" value="MBS2101194.1"/>
    <property type="molecule type" value="Genomic_DNA"/>
</dbReference>